<organism evidence="1 2">
    <name type="scientific">Trichinella papuae</name>
    <dbReference type="NCBI Taxonomy" id="268474"/>
    <lineage>
        <taxon>Eukaryota</taxon>
        <taxon>Metazoa</taxon>
        <taxon>Ecdysozoa</taxon>
        <taxon>Nematoda</taxon>
        <taxon>Enoplea</taxon>
        <taxon>Dorylaimia</taxon>
        <taxon>Trichinellida</taxon>
        <taxon>Trichinellidae</taxon>
        <taxon>Trichinella</taxon>
    </lineage>
</organism>
<name>A0A0V1MY72_9BILA</name>
<dbReference type="EMBL" id="JYDO01000026">
    <property type="protein sequence ID" value="KRZ76692.1"/>
    <property type="molecule type" value="Genomic_DNA"/>
</dbReference>
<dbReference type="Proteomes" id="UP000054843">
    <property type="component" value="Unassembled WGS sequence"/>
</dbReference>
<keyword evidence="2" id="KW-1185">Reference proteome</keyword>
<evidence type="ECO:0000313" key="2">
    <source>
        <dbReference type="Proteomes" id="UP000054843"/>
    </source>
</evidence>
<gene>
    <name evidence="1" type="ORF">T10_1590</name>
</gene>
<proteinExistence type="predicted"/>
<dbReference type="AlphaFoldDB" id="A0A0V1MY72"/>
<comment type="caution">
    <text evidence="1">The sequence shown here is derived from an EMBL/GenBank/DDBJ whole genome shotgun (WGS) entry which is preliminary data.</text>
</comment>
<sequence>MKPGLLDCCVQKMFNRTTADGCTLVHGAELVREDRFENSSSEARFIFQHSIHFQLGMMVQNEGNCICQFFFLRIRRRNCKKDLENLPMSTLRTPGYQGRKMRKCTYSQLYRIRSANKKEPRKK</sequence>
<accession>A0A0V1MY72</accession>
<evidence type="ECO:0000313" key="1">
    <source>
        <dbReference type="EMBL" id="KRZ76692.1"/>
    </source>
</evidence>
<protein>
    <submittedName>
        <fullName evidence="1">Uncharacterized protein</fullName>
    </submittedName>
</protein>
<reference evidence="1 2" key="1">
    <citation type="submission" date="2015-01" db="EMBL/GenBank/DDBJ databases">
        <title>Evolution of Trichinella species and genotypes.</title>
        <authorList>
            <person name="Korhonen P.K."/>
            <person name="Edoardo P."/>
            <person name="Giuseppe L.R."/>
            <person name="Gasser R.B."/>
        </authorList>
    </citation>
    <scope>NUCLEOTIDE SEQUENCE [LARGE SCALE GENOMIC DNA]</scope>
    <source>
        <strain evidence="1">ISS1980</strain>
    </source>
</reference>